<organism evidence="7 8">
    <name type="scientific">Schistosoma mattheei</name>
    <dbReference type="NCBI Taxonomy" id="31246"/>
    <lineage>
        <taxon>Eukaryota</taxon>
        <taxon>Metazoa</taxon>
        <taxon>Spiralia</taxon>
        <taxon>Lophotrochozoa</taxon>
        <taxon>Platyhelminthes</taxon>
        <taxon>Trematoda</taxon>
        <taxon>Digenea</taxon>
        <taxon>Strigeidida</taxon>
        <taxon>Schistosomatoidea</taxon>
        <taxon>Schistosomatidae</taxon>
        <taxon>Schistosoma</taxon>
    </lineage>
</organism>
<keyword evidence="5" id="KW-0472">Membrane</keyword>
<name>A0A183P8V0_9TREM</name>
<evidence type="ECO:0000256" key="5">
    <source>
        <dbReference type="ARBA" id="ARBA00023136"/>
    </source>
</evidence>
<dbReference type="Proteomes" id="UP000269396">
    <property type="component" value="Unassembled WGS sequence"/>
</dbReference>
<feature type="non-terminal residue" evidence="7">
    <location>
        <position position="1"/>
    </location>
</feature>
<dbReference type="GO" id="GO:0016020">
    <property type="term" value="C:membrane"/>
    <property type="evidence" value="ECO:0007669"/>
    <property type="project" value="UniProtKB-SubCell"/>
</dbReference>
<comment type="similarity">
    <text evidence="2">Belongs to the ST7 family.</text>
</comment>
<evidence type="ECO:0000256" key="4">
    <source>
        <dbReference type="ARBA" id="ARBA00022989"/>
    </source>
</evidence>
<proteinExistence type="inferred from homology"/>
<evidence type="ECO:0000256" key="1">
    <source>
        <dbReference type="ARBA" id="ARBA00004141"/>
    </source>
</evidence>
<dbReference type="EMBL" id="UZAL01030873">
    <property type="protein sequence ID" value="VDP55988.1"/>
    <property type="molecule type" value="Genomic_DNA"/>
</dbReference>
<sequence length="156" mass="18377">FFKFPLECKVWRNPYSLFRGAEYRKFFHETGRDPLTYYDMNLSAQDHQTFFTCEADGGKPEYESMLFFSTKVFQVMQLSWRERNHEERIKKTKEALAKNPECATAMILLAEEECSYIVDLSHGWLSTLSGSLTLLLDSPTYLTKFDICKFFNVFIL</sequence>
<comment type="subcellular location">
    <subcellularLocation>
        <location evidence="1">Membrane</location>
        <topology evidence="1">Multi-pass membrane protein</topology>
    </subcellularLocation>
</comment>
<dbReference type="AlphaFoldDB" id="A0A183P8V0"/>
<dbReference type="InterPro" id="IPR007311">
    <property type="entry name" value="ST7"/>
</dbReference>
<keyword evidence="3" id="KW-0812">Transmembrane</keyword>
<dbReference type="Pfam" id="PF04184">
    <property type="entry name" value="ST7"/>
    <property type="match status" value="1"/>
</dbReference>
<evidence type="ECO:0000256" key="3">
    <source>
        <dbReference type="ARBA" id="ARBA00022692"/>
    </source>
</evidence>
<evidence type="ECO:0000256" key="2">
    <source>
        <dbReference type="ARBA" id="ARBA00009751"/>
    </source>
</evidence>
<reference evidence="7 8" key="1">
    <citation type="submission" date="2018-11" db="EMBL/GenBank/DDBJ databases">
        <authorList>
            <consortium name="Pathogen Informatics"/>
        </authorList>
    </citation>
    <scope>NUCLEOTIDE SEQUENCE [LARGE SCALE GENOMIC DNA]</scope>
    <source>
        <strain>Denwood</strain>
        <strain evidence="8">Zambia</strain>
    </source>
</reference>
<keyword evidence="8" id="KW-1185">Reference proteome</keyword>
<protein>
    <recommendedName>
        <fullName evidence="6">Protein ST7 homolog</fullName>
    </recommendedName>
</protein>
<evidence type="ECO:0000256" key="6">
    <source>
        <dbReference type="ARBA" id="ARBA00040270"/>
    </source>
</evidence>
<evidence type="ECO:0000313" key="7">
    <source>
        <dbReference type="EMBL" id="VDP55988.1"/>
    </source>
</evidence>
<keyword evidence="4" id="KW-1133">Transmembrane helix</keyword>
<dbReference type="PANTHER" id="PTHR12745:SF6">
    <property type="entry name" value="PROTEIN ST7 HOMOLOG"/>
    <property type="match status" value="1"/>
</dbReference>
<accession>A0A183P8V0</accession>
<gene>
    <name evidence="7" type="ORF">SMTD_LOCUS10786</name>
</gene>
<evidence type="ECO:0000313" key="8">
    <source>
        <dbReference type="Proteomes" id="UP000269396"/>
    </source>
</evidence>
<dbReference type="PANTHER" id="PTHR12745">
    <property type="entry name" value="SUPPRESSION OF TUMORIGENICITY 7"/>
    <property type="match status" value="1"/>
</dbReference>